<dbReference type="CDD" id="cd00207">
    <property type="entry name" value="fer2"/>
    <property type="match status" value="1"/>
</dbReference>
<sequence>MRGDLPFACNGGACGTCRARVTEDEVATGFVLACQSRPVTVDFGS</sequence>
<dbReference type="RefSeq" id="WP_344729436.1">
    <property type="nucleotide sequence ID" value="NZ_BAAAUS010000060.1"/>
</dbReference>
<reference evidence="3" key="1">
    <citation type="journal article" date="2019" name="Int. J. Syst. Evol. Microbiol.">
        <title>The Global Catalogue of Microorganisms (GCM) 10K type strain sequencing project: providing services to taxonomists for standard genome sequencing and annotation.</title>
        <authorList>
            <consortium name="The Broad Institute Genomics Platform"/>
            <consortium name="The Broad Institute Genome Sequencing Center for Infectious Disease"/>
            <person name="Wu L."/>
            <person name="Ma J."/>
        </authorList>
    </citation>
    <scope>NUCLEOTIDE SEQUENCE [LARGE SCALE GENOMIC DNA]</scope>
    <source>
        <strain evidence="3">CCM 7043</strain>
    </source>
</reference>
<dbReference type="Pfam" id="PF00111">
    <property type="entry name" value="Fer2"/>
    <property type="match status" value="1"/>
</dbReference>
<evidence type="ECO:0000259" key="1">
    <source>
        <dbReference type="PROSITE" id="PS51085"/>
    </source>
</evidence>
<protein>
    <submittedName>
        <fullName evidence="2">2Fe-2S iron-sulfur cluster-binding protein</fullName>
    </submittedName>
</protein>
<evidence type="ECO:0000313" key="3">
    <source>
        <dbReference type="Proteomes" id="UP001597114"/>
    </source>
</evidence>
<name>A0ABW4F310_9PSEU</name>
<proteinExistence type="predicted"/>
<dbReference type="InterPro" id="IPR012675">
    <property type="entry name" value="Beta-grasp_dom_sf"/>
</dbReference>
<accession>A0ABW4F310</accession>
<dbReference type="Proteomes" id="UP001597114">
    <property type="component" value="Unassembled WGS sequence"/>
</dbReference>
<dbReference type="SUPFAM" id="SSF54292">
    <property type="entry name" value="2Fe-2S ferredoxin-like"/>
    <property type="match status" value="1"/>
</dbReference>
<dbReference type="EMBL" id="JBHUCO010000040">
    <property type="protein sequence ID" value="MFD1521839.1"/>
    <property type="molecule type" value="Genomic_DNA"/>
</dbReference>
<feature type="domain" description="2Fe-2S ferredoxin-type" evidence="1">
    <location>
        <begin position="1"/>
        <end position="45"/>
    </location>
</feature>
<organism evidence="2 3">
    <name type="scientific">Pseudonocardia yunnanensis</name>
    <dbReference type="NCBI Taxonomy" id="58107"/>
    <lineage>
        <taxon>Bacteria</taxon>
        <taxon>Bacillati</taxon>
        <taxon>Actinomycetota</taxon>
        <taxon>Actinomycetes</taxon>
        <taxon>Pseudonocardiales</taxon>
        <taxon>Pseudonocardiaceae</taxon>
        <taxon>Pseudonocardia</taxon>
    </lineage>
</organism>
<comment type="caution">
    <text evidence="2">The sequence shown here is derived from an EMBL/GenBank/DDBJ whole genome shotgun (WGS) entry which is preliminary data.</text>
</comment>
<dbReference type="PROSITE" id="PS00197">
    <property type="entry name" value="2FE2S_FER_1"/>
    <property type="match status" value="1"/>
</dbReference>
<dbReference type="InterPro" id="IPR006058">
    <property type="entry name" value="2Fe2S_fd_BS"/>
</dbReference>
<keyword evidence="3" id="KW-1185">Reference proteome</keyword>
<evidence type="ECO:0000313" key="2">
    <source>
        <dbReference type="EMBL" id="MFD1521839.1"/>
    </source>
</evidence>
<dbReference type="InterPro" id="IPR001041">
    <property type="entry name" value="2Fe-2S_ferredoxin-type"/>
</dbReference>
<gene>
    <name evidence="2" type="ORF">ACFSJD_30385</name>
</gene>
<dbReference type="InterPro" id="IPR036010">
    <property type="entry name" value="2Fe-2S_ferredoxin-like_sf"/>
</dbReference>
<dbReference type="PROSITE" id="PS51085">
    <property type="entry name" value="2FE2S_FER_2"/>
    <property type="match status" value="1"/>
</dbReference>
<dbReference type="Gene3D" id="3.10.20.30">
    <property type="match status" value="1"/>
</dbReference>